<feature type="transmembrane region" description="Helical" evidence="1">
    <location>
        <begin position="89"/>
        <end position="106"/>
    </location>
</feature>
<dbReference type="Proteomes" id="UP001168552">
    <property type="component" value="Unassembled WGS sequence"/>
</dbReference>
<dbReference type="PANTHER" id="PTHR37309">
    <property type="entry name" value="SLR0284 PROTEIN"/>
    <property type="match status" value="1"/>
</dbReference>
<accession>A0ABT8F4H1</accession>
<comment type="caution">
    <text evidence="2">The sequence shown here is derived from an EMBL/GenBank/DDBJ whole genome shotgun (WGS) entry which is preliminary data.</text>
</comment>
<organism evidence="2 3">
    <name type="scientific">Shiella aurantiaca</name>
    <dbReference type="NCBI Taxonomy" id="3058365"/>
    <lineage>
        <taxon>Bacteria</taxon>
        <taxon>Pseudomonadati</taxon>
        <taxon>Bacteroidota</taxon>
        <taxon>Cytophagia</taxon>
        <taxon>Cytophagales</taxon>
        <taxon>Shiellaceae</taxon>
        <taxon>Shiella</taxon>
    </lineage>
</organism>
<keyword evidence="1" id="KW-0472">Membrane</keyword>
<reference evidence="2" key="1">
    <citation type="submission" date="2023-06" db="EMBL/GenBank/DDBJ databases">
        <title>Cytophagales bacterium Strain LB-30, isolated from soil.</title>
        <authorList>
            <person name="Liu B."/>
        </authorList>
    </citation>
    <scope>NUCLEOTIDE SEQUENCE</scope>
    <source>
        <strain evidence="2">LB-30</strain>
    </source>
</reference>
<dbReference type="Pfam" id="PF04020">
    <property type="entry name" value="Phage_holin_4_2"/>
    <property type="match status" value="1"/>
</dbReference>
<proteinExistence type="predicted"/>
<keyword evidence="1" id="KW-0812">Transmembrane</keyword>
<dbReference type="EMBL" id="JAUHJS010000003">
    <property type="protein sequence ID" value="MDN4165346.1"/>
    <property type="molecule type" value="Genomic_DNA"/>
</dbReference>
<dbReference type="PANTHER" id="PTHR37309:SF1">
    <property type="entry name" value="SLR0284 PROTEIN"/>
    <property type="match status" value="1"/>
</dbReference>
<dbReference type="RefSeq" id="WP_320003871.1">
    <property type="nucleotide sequence ID" value="NZ_JAUHJS010000003.1"/>
</dbReference>
<sequence>MNFLVRLLLSTLAVMLTSYLLPGVEVKDFTAALMLAALLALFNVTLKPILILLTIPITFVTLGLFLLAINAFLILLADSLLDGFMVRDFWWALAFSLILSIVTNIFESISRKREE</sequence>
<keyword evidence="1" id="KW-1133">Transmembrane helix</keyword>
<feature type="transmembrane region" description="Helical" evidence="1">
    <location>
        <begin position="32"/>
        <end position="50"/>
    </location>
</feature>
<evidence type="ECO:0000256" key="1">
    <source>
        <dbReference type="SAM" id="Phobius"/>
    </source>
</evidence>
<name>A0ABT8F4H1_9BACT</name>
<gene>
    <name evidence="2" type="ORF">QWY31_07525</name>
</gene>
<evidence type="ECO:0000313" key="2">
    <source>
        <dbReference type="EMBL" id="MDN4165346.1"/>
    </source>
</evidence>
<evidence type="ECO:0000313" key="3">
    <source>
        <dbReference type="Proteomes" id="UP001168552"/>
    </source>
</evidence>
<dbReference type="InterPro" id="IPR007165">
    <property type="entry name" value="Phage_holin_4_2"/>
</dbReference>
<feature type="transmembrane region" description="Helical" evidence="1">
    <location>
        <begin position="57"/>
        <end position="77"/>
    </location>
</feature>
<protein>
    <submittedName>
        <fullName evidence="2">Phage holin family protein</fullName>
    </submittedName>
</protein>
<keyword evidence="3" id="KW-1185">Reference proteome</keyword>